<evidence type="ECO:0000256" key="1">
    <source>
        <dbReference type="SAM" id="SignalP"/>
    </source>
</evidence>
<gene>
    <name evidence="2" type="ORF">DMAD_07596</name>
</gene>
<dbReference type="AlphaFoldDB" id="A0AAU9FWV4"/>
<protein>
    <submittedName>
        <fullName evidence="2">Uncharacterized protein</fullName>
    </submittedName>
</protein>
<accession>A0AAU9FWV4</accession>
<dbReference type="PANTHER" id="PTHR20898:SF0">
    <property type="entry name" value="DAEDALUS ON 3-RELATED"/>
    <property type="match status" value="1"/>
</dbReference>
<dbReference type="Proteomes" id="UP001500889">
    <property type="component" value="Chromosome J"/>
</dbReference>
<keyword evidence="1" id="KW-0732">Signal</keyword>
<dbReference type="PANTHER" id="PTHR20898">
    <property type="entry name" value="DAEDALUS ON 3-RELATED-RELATED"/>
    <property type="match status" value="1"/>
</dbReference>
<evidence type="ECO:0000313" key="3">
    <source>
        <dbReference type="Proteomes" id="UP001500889"/>
    </source>
</evidence>
<sequence>MWKLSATLVCFLMCAVAHLTFTNLKCQMIDRQFGLFEKCLIKAVNRTHKYVDISTKIYKFPVDNVTLKLLPMRHDHGYRPFFVNLTFDVGGFFRNLQNENGPKELILRELFQTVKAYTNINHTCPYYHDVEISKLWTGNLEARFLRYLPMPQGDYSLSLNWYTSRVNRATVKVYFRLTDR</sequence>
<proteinExistence type="predicted"/>
<feature type="chain" id="PRO_5043695267" evidence="1">
    <location>
        <begin position="18"/>
        <end position="180"/>
    </location>
</feature>
<dbReference type="InterPro" id="IPR010512">
    <property type="entry name" value="DUF1091"/>
</dbReference>
<name>A0AAU9FWV4_DROMD</name>
<dbReference type="EMBL" id="AP029265">
    <property type="protein sequence ID" value="BFF99770.1"/>
    <property type="molecule type" value="Genomic_DNA"/>
</dbReference>
<evidence type="ECO:0000313" key="2">
    <source>
        <dbReference type="EMBL" id="BFF99770.1"/>
    </source>
</evidence>
<reference evidence="2 3" key="1">
    <citation type="submission" date="2024-02" db="EMBL/GenBank/DDBJ databases">
        <title>A chromosome-level genome assembly of Drosophila madeirensis, a fruit fly species endemic to Madeira island.</title>
        <authorList>
            <person name="Tomihara K."/>
            <person name="Llopart A."/>
            <person name="Yamamoto D."/>
        </authorList>
    </citation>
    <scope>NUCLEOTIDE SEQUENCE [LARGE SCALE GENOMIC DNA]</scope>
    <source>
        <strain evidence="2 3">RF1</strain>
    </source>
</reference>
<dbReference type="Pfam" id="PF06477">
    <property type="entry name" value="DUF1091"/>
    <property type="match status" value="1"/>
</dbReference>
<feature type="signal peptide" evidence="1">
    <location>
        <begin position="1"/>
        <end position="17"/>
    </location>
</feature>
<organism evidence="2 3">
    <name type="scientific">Drosophila madeirensis</name>
    <name type="common">Fruit fly</name>
    <dbReference type="NCBI Taxonomy" id="30013"/>
    <lineage>
        <taxon>Eukaryota</taxon>
        <taxon>Metazoa</taxon>
        <taxon>Ecdysozoa</taxon>
        <taxon>Arthropoda</taxon>
        <taxon>Hexapoda</taxon>
        <taxon>Insecta</taxon>
        <taxon>Pterygota</taxon>
        <taxon>Neoptera</taxon>
        <taxon>Endopterygota</taxon>
        <taxon>Diptera</taxon>
        <taxon>Brachycera</taxon>
        <taxon>Muscomorpha</taxon>
        <taxon>Ephydroidea</taxon>
        <taxon>Drosophilidae</taxon>
        <taxon>Drosophila</taxon>
        <taxon>Sophophora</taxon>
    </lineage>
</organism>
<keyword evidence="3" id="KW-1185">Reference proteome</keyword>